<accession>W4LIW8</accession>
<dbReference type="AlphaFoldDB" id="W4LIW8"/>
<keyword evidence="2" id="KW-1185">Reference proteome</keyword>
<comment type="caution">
    <text evidence="1">The sequence shown here is derived from an EMBL/GenBank/DDBJ whole genome shotgun (WGS) entry which is preliminary data.</text>
</comment>
<evidence type="ECO:0000313" key="2">
    <source>
        <dbReference type="Proteomes" id="UP000019141"/>
    </source>
</evidence>
<evidence type="ECO:0000313" key="1">
    <source>
        <dbReference type="EMBL" id="ETW97665.1"/>
    </source>
</evidence>
<organism evidence="1 2">
    <name type="scientific">Entotheonella factor</name>
    <dbReference type="NCBI Taxonomy" id="1429438"/>
    <lineage>
        <taxon>Bacteria</taxon>
        <taxon>Pseudomonadati</taxon>
        <taxon>Nitrospinota/Tectimicrobiota group</taxon>
        <taxon>Candidatus Tectimicrobiota</taxon>
        <taxon>Candidatus Entotheonellia</taxon>
        <taxon>Candidatus Entotheonellales</taxon>
        <taxon>Candidatus Entotheonellaceae</taxon>
        <taxon>Candidatus Entotheonella</taxon>
    </lineage>
</organism>
<proteinExistence type="predicted"/>
<name>W4LIW8_ENTF1</name>
<sequence>MSSDGVIIRVRRNILKAAKDLMQDIEPTLSYTLEAARVLPNRMALRPEANVAEALRPCAKGRP</sequence>
<dbReference type="HOGENOM" id="CLU_2877403_0_0_7"/>
<dbReference type="Proteomes" id="UP000019141">
    <property type="component" value="Unassembled WGS sequence"/>
</dbReference>
<protein>
    <submittedName>
        <fullName evidence="1">Uncharacterized protein</fullName>
    </submittedName>
</protein>
<dbReference type="EMBL" id="AZHW01000636">
    <property type="protein sequence ID" value="ETW97665.1"/>
    <property type="molecule type" value="Genomic_DNA"/>
</dbReference>
<gene>
    <name evidence="1" type="ORF">ETSY1_21755</name>
</gene>
<reference evidence="1 2" key="1">
    <citation type="journal article" date="2014" name="Nature">
        <title>An environmental bacterial taxon with a large and distinct metabolic repertoire.</title>
        <authorList>
            <person name="Wilson M.C."/>
            <person name="Mori T."/>
            <person name="Ruckert C."/>
            <person name="Uria A.R."/>
            <person name="Helf M.J."/>
            <person name="Takada K."/>
            <person name="Gernert C."/>
            <person name="Steffens U.A."/>
            <person name="Heycke N."/>
            <person name="Schmitt S."/>
            <person name="Rinke C."/>
            <person name="Helfrich E.J."/>
            <person name="Brachmann A.O."/>
            <person name="Gurgui C."/>
            <person name="Wakimoto T."/>
            <person name="Kracht M."/>
            <person name="Crusemann M."/>
            <person name="Hentschel U."/>
            <person name="Abe I."/>
            <person name="Matsunaga S."/>
            <person name="Kalinowski J."/>
            <person name="Takeyama H."/>
            <person name="Piel J."/>
        </authorList>
    </citation>
    <scope>NUCLEOTIDE SEQUENCE [LARGE SCALE GENOMIC DNA]</scope>
    <source>
        <strain evidence="2">TSY1</strain>
    </source>
</reference>